<evidence type="ECO:0000256" key="3">
    <source>
        <dbReference type="PIRSR" id="PIRSR603782-1"/>
    </source>
</evidence>
<keyword evidence="8" id="KW-1185">Reference proteome</keyword>
<dbReference type="PANTHER" id="PTHR12151:SF25">
    <property type="entry name" value="LINALOOL DEHYDRATASE_ISOMERASE DOMAIN-CONTAINING PROTEIN"/>
    <property type="match status" value="1"/>
</dbReference>
<dbReference type="PROSITE" id="PS51352">
    <property type="entry name" value="THIOREDOXIN_2"/>
    <property type="match status" value="1"/>
</dbReference>
<evidence type="ECO:0000259" key="6">
    <source>
        <dbReference type="PROSITE" id="PS51352"/>
    </source>
</evidence>
<dbReference type="InterPro" id="IPR003782">
    <property type="entry name" value="SCO1/SenC"/>
</dbReference>
<dbReference type="Gene3D" id="3.40.30.10">
    <property type="entry name" value="Glutaredoxin"/>
    <property type="match status" value="1"/>
</dbReference>
<dbReference type="InterPro" id="IPR036249">
    <property type="entry name" value="Thioredoxin-like_sf"/>
</dbReference>
<keyword evidence="5" id="KW-0732">Signal</keyword>
<dbReference type="OrthoDB" id="9811998at2"/>
<dbReference type="SUPFAM" id="SSF52833">
    <property type="entry name" value="Thioredoxin-like"/>
    <property type="match status" value="1"/>
</dbReference>
<dbReference type="Pfam" id="PF02630">
    <property type="entry name" value="SCO1-SenC"/>
    <property type="match status" value="1"/>
</dbReference>
<evidence type="ECO:0000256" key="5">
    <source>
        <dbReference type="SAM" id="SignalP"/>
    </source>
</evidence>
<feature type="chain" id="PRO_5021452802" evidence="5">
    <location>
        <begin position="22"/>
        <end position="230"/>
    </location>
</feature>
<evidence type="ECO:0000256" key="1">
    <source>
        <dbReference type="ARBA" id="ARBA00010996"/>
    </source>
</evidence>
<feature type="disulfide bond" description="Redox-active" evidence="4">
    <location>
        <begin position="98"/>
        <end position="102"/>
    </location>
</feature>
<accession>A0A504JPW7</accession>
<feature type="domain" description="Thioredoxin" evidence="6">
    <location>
        <begin position="60"/>
        <end position="225"/>
    </location>
</feature>
<feature type="binding site" evidence="3">
    <location>
        <position position="98"/>
    </location>
    <ligand>
        <name>Cu cation</name>
        <dbReference type="ChEBI" id="CHEBI:23378"/>
    </ligand>
</feature>
<dbReference type="EMBL" id="VFWZ01000001">
    <property type="protein sequence ID" value="TPN88811.1"/>
    <property type="molecule type" value="Genomic_DNA"/>
</dbReference>
<proteinExistence type="inferred from homology"/>
<organism evidence="7 8">
    <name type="scientific">Aquimarina algicola</name>
    <dbReference type="NCBI Taxonomy" id="2589995"/>
    <lineage>
        <taxon>Bacteria</taxon>
        <taxon>Pseudomonadati</taxon>
        <taxon>Bacteroidota</taxon>
        <taxon>Flavobacteriia</taxon>
        <taxon>Flavobacteriales</taxon>
        <taxon>Flavobacteriaceae</taxon>
        <taxon>Aquimarina</taxon>
    </lineage>
</organism>
<dbReference type="PANTHER" id="PTHR12151">
    <property type="entry name" value="ELECTRON TRANSPORT PROTIN SCO1/SENC FAMILY MEMBER"/>
    <property type="match status" value="1"/>
</dbReference>
<comment type="similarity">
    <text evidence="1">Belongs to the SCO1/2 family.</text>
</comment>
<feature type="binding site" evidence="3">
    <location>
        <position position="102"/>
    </location>
    <ligand>
        <name>Cu cation</name>
        <dbReference type="ChEBI" id="CHEBI:23378"/>
    </ligand>
</feature>
<dbReference type="InterPro" id="IPR013766">
    <property type="entry name" value="Thioredoxin_domain"/>
</dbReference>
<keyword evidence="2 3" id="KW-0186">Copper</keyword>
<name>A0A504JPW7_9FLAO</name>
<keyword evidence="4" id="KW-1015">Disulfide bond</keyword>
<evidence type="ECO:0000313" key="7">
    <source>
        <dbReference type="EMBL" id="TPN88811.1"/>
    </source>
</evidence>
<sequence length="230" mass="27126">MWIKKLSLILLVLSCITTACKRSLENKDKAIRIGTKKIDKLPYYNTADFTPSWLPTDDELKMFHKIPNFKFKNQLGKEITNKDLRGYIYVANFFFTTCPSICVKLTNNISKLQEEYFEDDEIKFISHTVFPSHDTVEILQKYGERNDINPEKWYLVTGKEEEIYNLAREAYFADETYKQTHDKNGFIHTENLILIDKNGHIRGVYKGTLPEEIERIQRHIEILKREYSNG</sequence>
<feature type="binding site" evidence="3">
    <location>
        <position position="188"/>
    </location>
    <ligand>
        <name>Cu cation</name>
        <dbReference type="ChEBI" id="CHEBI:23378"/>
    </ligand>
</feature>
<dbReference type="RefSeq" id="WP_140588701.1">
    <property type="nucleotide sequence ID" value="NZ_VFWZ01000001.1"/>
</dbReference>
<dbReference type="Proteomes" id="UP000315540">
    <property type="component" value="Unassembled WGS sequence"/>
</dbReference>
<dbReference type="GO" id="GO:0046872">
    <property type="term" value="F:metal ion binding"/>
    <property type="evidence" value="ECO:0007669"/>
    <property type="project" value="UniProtKB-KW"/>
</dbReference>
<evidence type="ECO:0000256" key="2">
    <source>
        <dbReference type="ARBA" id="ARBA00023008"/>
    </source>
</evidence>
<protein>
    <submittedName>
        <fullName evidence="7">SCO family protein</fullName>
    </submittedName>
</protein>
<feature type="signal peptide" evidence="5">
    <location>
        <begin position="1"/>
        <end position="21"/>
    </location>
</feature>
<evidence type="ECO:0000256" key="4">
    <source>
        <dbReference type="PIRSR" id="PIRSR603782-2"/>
    </source>
</evidence>
<dbReference type="AlphaFoldDB" id="A0A504JPW7"/>
<dbReference type="CDD" id="cd02968">
    <property type="entry name" value="SCO"/>
    <property type="match status" value="1"/>
</dbReference>
<gene>
    <name evidence="7" type="ORF">FHK87_00945</name>
</gene>
<dbReference type="PROSITE" id="PS51257">
    <property type="entry name" value="PROKAR_LIPOPROTEIN"/>
    <property type="match status" value="1"/>
</dbReference>
<evidence type="ECO:0000313" key="8">
    <source>
        <dbReference type="Proteomes" id="UP000315540"/>
    </source>
</evidence>
<keyword evidence="3" id="KW-0479">Metal-binding</keyword>
<reference evidence="7 8" key="1">
    <citation type="submission" date="2019-06" db="EMBL/GenBank/DDBJ databases">
        <authorList>
            <person name="Meng X."/>
        </authorList>
    </citation>
    <scope>NUCLEOTIDE SEQUENCE [LARGE SCALE GENOMIC DNA]</scope>
    <source>
        <strain evidence="7 8">M625</strain>
    </source>
</reference>
<comment type="caution">
    <text evidence="7">The sequence shown here is derived from an EMBL/GenBank/DDBJ whole genome shotgun (WGS) entry which is preliminary data.</text>
</comment>